<evidence type="ECO:0000256" key="7">
    <source>
        <dbReference type="SAM" id="MobiDB-lite"/>
    </source>
</evidence>
<organism evidence="9 10">
    <name type="scientific">Stephanodiscus triporus</name>
    <dbReference type="NCBI Taxonomy" id="2934178"/>
    <lineage>
        <taxon>Eukaryota</taxon>
        <taxon>Sar</taxon>
        <taxon>Stramenopiles</taxon>
        <taxon>Ochrophyta</taxon>
        <taxon>Bacillariophyta</taxon>
        <taxon>Coscinodiscophyceae</taxon>
        <taxon>Thalassiosirophycidae</taxon>
        <taxon>Stephanodiscales</taxon>
        <taxon>Stephanodiscaceae</taxon>
        <taxon>Stephanodiscus</taxon>
    </lineage>
</organism>
<evidence type="ECO:0000259" key="8">
    <source>
        <dbReference type="Pfam" id="PF09733"/>
    </source>
</evidence>
<sequence length="656" mass="73873">MVVPYTPDEFELVEPQPATFDPMDFDSLVGSAAYLAKQLELRWFYQWELTGGPDHSAAGINYYASSGAGGNYQALQQQAPSNGRLIRKRHHSMPFLRRNINARGNGFRRSKNSRGDSARKTAPNNSGIFAARAEARPKQTTMKRVKDLNDSKNNKRARVKMNASSPSRLPIDQSMPLSSLTTAFQSYIESPTVRQRVLNKIPKEMHHDETFVLERIKETWLDSIDSATPDIEGLHAESCVIAHTNEGKGQPGSRSDSIMQSRSRSSLDFSSKVLPTDYDNLNACIILPPEAVFPGDTEDQLRLESNTERGRTQLPPAFFHYLYMQPNNVPATIVEEIEGRVCPMCSFDGKSNEGLLGHCGMCHGTLLKANDNNPSIAMEGNEGCAFFEAALGEEGQLHVVVRVIPLSSSHTLSKYRMRDNFVFIQPKWRHSLSKHRVMAYEMSGDHRYERGEDELVTGSSTRKLSMRRMTIPFLQRRHDVAATLDAGTRNKRLLALQASDAPASIISAYLPSDTVPMRQYFHSRTNLPMSHGEWMVDSDDEIDETWLHEMTSELLDELEDVSAKEKHFMKLWNRFIKSTHVIADRDVPGKCHDFILSHRKQLLNAGLRLNLLLHLFNLWDSGVISSDRILHCMSLFDAAENNDTRPSKKTGAGSKP</sequence>
<gene>
    <name evidence="9" type="ORF">ACHAW5_005551</name>
</gene>
<evidence type="ECO:0000256" key="6">
    <source>
        <dbReference type="ARBA" id="ARBA00023163"/>
    </source>
</evidence>
<feature type="compositionally biased region" description="Basic and acidic residues" evidence="7">
    <location>
        <begin position="144"/>
        <end position="153"/>
    </location>
</feature>
<keyword evidence="10" id="KW-1185">Reference proteome</keyword>
<evidence type="ECO:0000256" key="2">
    <source>
        <dbReference type="ARBA" id="ARBA00022723"/>
    </source>
</evidence>
<comment type="similarity">
    <text evidence="1">Belongs to the VEFS (VRN2-EMF2-FIS2-SU(Z)12) family.</text>
</comment>
<dbReference type="AlphaFoldDB" id="A0ABD3N126"/>
<keyword evidence="3" id="KW-0863">Zinc-finger</keyword>
<dbReference type="Proteomes" id="UP001530315">
    <property type="component" value="Unassembled WGS sequence"/>
</dbReference>
<dbReference type="PANTHER" id="PTHR22597:SF0">
    <property type="entry name" value="POLYCOMB PROTEIN SUZ12"/>
    <property type="match status" value="1"/>
</dbReference>
<keyword evidence="6" id="KW-0804">Transcription</keyword>
<feature type="domain" description="Polycomb protein VEFS-Box" evidence="8">
    <location>
        <begin position="516"/>
        <end position="627"/>
    </location>
</feature>
<accession>A0ABD3N126</accession>
<evidence type="ECO:0000313" key="10">
    <source>
        <dbReference type="Proteomes" id="UP001530315"/>
    </source>
</evidence>
<proteinExistence type="inferred from homology"/>
<dbReference type="Pfam" id="PF09733">
    <property type="entry name" value="VEFS-Box"/>
    <property type="match status" value="1"/>
</dbReference>
<evidence type="ECO:0000313" key="9">
    <source>
        <dbReference type="EMBL" id="KAL3768983.1"/>
    </source>
</evidence>
<dbReference type="InterPro" id="IPR019135">
    <property type="entry name" value="Polycomb_protein_VEFS-Box"/>
</dbReference>
<name>A0ABD3N126_9STRA</name>
<evidence type="ECO:0000256" key="3">
    <source>
        <dbReference type="ARBA" id="ARBA00022771"/>
    </source>
</evidence>
<dbReference type="PANTHER" id="PTHR22597">
    <property type="entry name" value="POLYCOMB GROUP PROTEIN"/>
    <property type="match status" value="1"/>
</dbReference>
<comment type="caution">
    <text evidence="9">The sequence shown here is derived from an EMBL/GenBank/DDBJ whole genome shotgun (WGS) entry which is preliminary data.</text>
</comment>
<keyword evidence="4" id="KW-0862">Zinc</keyword>
<keyword evidence="2" id="KW-0479">Metal-binding</keyword>
<evidence type="ECO:0000256" key="5">
    <source>
        <dbReference type="ARBA" id="ARBA00023015"/>
    </source>
</evidence>
<dbReference type="GO" id="GO:0005634">
    <property type="term" value="C:nucleus"/>
    <property type="evidence" value="ECO:0007669"/>
    <property type="project" value="UniProtKB-ARBA"/>
</dbReference>
<evidence type="ECO:0000256" key="1">
    <source>
        <dbReference type="ARBA" id="ARBA00007416"/>
    </source>
</evidence>
<reference evidence="9 10" key="1">
    <citation type="submission" date="2024-10" db="EMBL/GenBank/DDBJ databases">
        <title>Updated reference genomes for cyclostephanoid diatoms.</title>
        <authorList>
            <person name="Roberts W.R."/>
            <person name="Alverson A.J."/>
        </authorList>
    </citation>
    <scope>NUCLEOTIDE SEQUENCE [LARGE SCALE GENOMIC DNA]</scope>
    <source>
        <strain evidence="9 10">AJA276-08</strain>
    </source>
</reference>
<dbReference type="CDD" id="cd21553">
    <property type="entry name" value="VEFS-box_EMF2-like"/>
    <property type="match status" value="1"/>
</dbReference>
<dbReference type="EMBL" id="JALLAZ020001667">
    <property type="protein sequence ID" value="KAL3768983.1"/>
    <property type="molecule type" value="Genomic_DNA"/>
</dbReference>
<dbReference type="GO" id="GO:0008270">
    <property type="term" value="F:zinc ion binding"/>
    <property type="evidence" value="ECO:0007669"/>
    <property type="project" value="UniProtKB-KW"/>
</dbReference>
<protein>
    <recommendedName>
        <fullName evidence="8">Polycomb protein VEFS-Box domain-containing protein</fullName>
    </recommendedName>
</protein>
<evidence type="ECO:0000256" key="4">
    <source>
        <dbReference type="ARBA" id="ARBA00022833"/>
    </source>
</evidence>
<keyword evidence="5" id="KW-0805">Transcription regulation</keyword>
<feature type="region of interest" description="Disordered" evidence="7">
    <location>
        <begin position="102"/>
        <end position="173"/>
    </location>
</feature>